<feature type="domain" description="HTH tetR-type" evidence="3">
    <location>
        <begin position="6"/>
        <end position="66"/>
    </location>
</feature>
<evidence type="ECO:0000256" key="1">
    <source>
        <dbReference type="ARBA" id="ARBA00023125"/>
    </source>
</evidence>
<organism evidence="4 5">
    <name type="scientific">Paucilactobacillus suebicus DSM 5007 = KCTC 3549</name>
    <dbReference type="NCBI Taxonomy" id="1423807"/>
    <lineage>
        <taxon>Bacteria</taxon>
        <taxon>Bacillati</taxon>
        <taxon>Bacillota</taxon>
        <taxon>Bacilli</taxon>
        <taxon>Lactobacillales</taxon>
        <taxon>Lactobacillaceae</taxon>
        <taxon>Paucilactobacillus</taxon>
    </lineage>
</organism>
<keyword evidence="1 2" id="KW-0238">DNA-binding</keyword>
<name>A0A0R1VVZ3_9LACO</name>
<accession>A0A0R1VVZ3</accession>
<dbReference type="eggNOG" id="COG1309">
    <property type="taxonomic scope" value="Bacteria"/>
</dbReference>
<evidence type="ECO:0000313" key="5">
    <source>
        <dbReference type="Proteomes" id="UP000051820"/>
    </source>
</evidence>
<dbReference type="PRINTS" id="PR00455">
    <property type="entry name" value="HTHTETR"/>
</dbReference>
<dbReference type="SUPFAM" id="SSF46689">
    <property type="entry name" value="Homeodomain-like"/>
    <property type="match status" value="1"/>
</dbReference>
<feature type="DNA-binding region" description="H-T-H motif" evidence="2">
    <location>
        <begin position="29"/>
        <end position="48"/>
    </location>
</feature>
<dbReference type="Pfam" id="PF00440">
    <property type="entry name" value="TetR_N"/>
    <property type="match status" value="1"/>
</dbReference>
<dbReference type="InterPro" id="IPR009057">
    <property type="entry name" value="Homeodomain-like_sf"/>
</dbReference>
<dbReference type="PROSITE" id="PS50977">
    <property type="entry name" value="HTH_TETR_2"/>
    <property type="match status" value="1"/>
</dbReference>
<protein>
    <submittedName>
        <fullName evidence="4">Transcription regulator</fullName>
    </submittedName>
</protein>
<dbReference type="AlphaFoldDB" id="A0A0R1VVZ3"/>
<dbReference type="EMBL" id="AZGF01000033">
    <property type="protein sequence ID" value="KRM09902.1"/>
    <property type="molecule type" value="Genomic_DNA"/>
</dbReference>
<evidence type="ECO:0000313" key="4">
    <source>
        <dbReference type="EMBL" id="KRM09902.1"/>
    </source>
</evidence>
<dbReference type="OrthoDB" id="9809994at2"/>
<dbReference type="Proteomes" id="UP000051820">
    <property type="component" value="Unassembled WGS sequence"/>
</dbReference>
<evidence type="ECO:0000259" key="3">
    <source>
        <dbReference type="PROSITE" id="PS50977"/>
    </source>
</evidence>
<dbReference type="PANTHER" id="PTHR43479:SF11">
    <property type="entry name" value="ACREF_ENVCD OPERON REPRESSOR-RELATED"/>
    <property type="match status" value="1"/>
</dbReference>
<keyword evidence="5" id="KW-1185">Reference proteome</keyword>
<dbReference type="STRING" id="1423807.FD16_GL001496"/>
<dbReference type="GO" id="GO:0003677">
    <property type="term" value="F:DNA binding"/>
    <property type="evidence" value="ECO:0007669"/>
    <property type="project" value="UniProtKB-UniRule"/>
</dbReference>
<dbReference type="Gene3D" id="1.10.357.10">
    <property type="entry name" value="Tetracycline Repressor, domain 2"/>
    <property type="match status" value="1"/>
</dbReference>
<proteinExistence type="predicted"/>
<dbReference type="InterPro" id="IPR050624">
    <property type="entry name" value="HTH-type_Tx_Regulator"/>
</dbReference>
<dbReference type="InterPro" id="IPR001647">
    <property type="entry name" value="HTH_TetR"/>
</dbReference>
<comment type="caution">
    <text evidence="4">The sequence shown here is derived from an EMBL/GenBank/DDBJ whole genome shotgun (WGS) entry which is preliminary data.</text>
</comment>
<evidence type="ECO:0000256" key="2">
    <source>
        <dbReference type="PROSITE-ProRule" id="PRU00335"/>
    </source>
</evidence>
<dbReference type="RefSeq" id="WP_155804375.1">
    <property type="nucleotide sequence ID" value="NZ_AZGF01000033.1"/>
</dbReference>
<sequence>MRKKDDQKTEQIIEAASQVILSNGAAALSTTQVAKKVGISQSNIYIYFKNKNDLLFHVYLAQLAVLRPIFDDALNSNLNTATLLQRYITTLYQFALNHDDRLTIIDQIKHLANSPLKNTGEDPDNDRQYARQLIMRGINDGTLRNVDPSIHLSIVFNTVRKQASIVRNSSDDISFEPVLDMIWSAISNPKTD</sequence>
<dbReference type="PANTHER" id="PTHR43479">
    <property type="entry name" value="ACREF/ENVCD OPERON REPRESSOR-RELATED"/>
    <property type="match status" value="1"/>
</dbReference>
<gene>
    <name evidence="4" type="ORF">FD16_GL001496</name>
</gene>
<reference evidence="4 5" key="1">
    <citation type="journal article" date="2015" name="Genome Announc.">
        <title>Expanding the biotechnology potential of lactobacilli through comparative genomics of 213 strains and associated genera.</title>
        <authorList>
            <person name="Sun Z."/>
            <person name="Harris H.M."/>
            <person name="McCann A."/>
            <person name="Guo C."/>
            <person name="Argimon S."/>
            <person name="Zhang W."/>
            <person name="Yang X."/>
            <person name="Jeffery I.B."/>
            <person name="Cooney J.C."/>
            <person name="Kagawa T.F."/>
            <person name="Liu W."/>
            <person name="Song Y."/>
            <person name="Salvetti E."/>
            <person name="Wrobel A."/>
            <person name="Rasinkangas P."/>
            <person name="Parkhill J."/>
            <person name="Rea M.C."/>
            <person name="O'Sullivan O."/>
            <person name="Ritari J."/>
            <person name="Douillard F.P."/>
            <person name="Paul Ross R."/>
            <person name="Yang R."/>
            <person name="Briner A.E."/>
            <person name="Felis G.E."/>
            <person name="de Vos W.M."/>
            <person name="Barrangou R."/>
            <person name="Klaenhammer T.R."/>
            <person name="Caufield P.W."/>
            <person name="Cui Y."/>
            <person name="Zhang H."/>
            <person name="O'Toole P.W."/>
        </authorList>
    </citation>
    <scope>NUCLEOTIDE SEQUENCE [LARGE SCALE GENOMIC DNA]</scope>
    <source>
        <strain evidence="4 5">DSM 5007</strain>
    </source>
</reference>
<dbReference type="PATRIC" id="fig|1423807.3.peg.1532"/>